<dbReference type="RefSeq" id="WP_082432678.1">
    <property type="nucleotide sequence ID" value="NZ_CP173382.1"/>
</dbReference>
<evidence type="ECO:0000313" key="4">
    <source>
        <dbReference type="Proteomes" id="UP000095492"/>
    </source>
</evidence>
<dbReference type="AlphaFoldDB" id="A0A173RXA0"/>
<dbReference type="InterPro" id="IPR010281">
    <property type="entry name" value="DUF885"/>
</dbReference>
<dbReference type="Pfam" id="PF05960">
    <property type="entry name" value="DUF885"/>
    <property type="match status" value="1"/>
</dbReference>
<dbReference type="EMBL" id="CYYA01000003">
    <property type="protein sequence ID" value="CUM82265.1"/>
    <property type="molecule type" value="Genomic_DNA"/>
</dbReference>
<feature type="chain" id="PRO_5008011150" evidence="2">
    <location>
        <begin position="31"/>
        <end position="625"/>
    </location>
</feature>
<evidence type="ECO:0000313" key="3">
    <source>
        <dbReference type="EMBL" id="CUM82265.1"/>
    </source>
</evidence>
<dbReference type="OrthoDB" id="9760040at2"/>
<dbReference type="PANTHER" id="PTHR33361">
    <property type="entry name" value="GLR0591 PROTEIN"/>
    <property type="match status" value="1"/>
</dbReference>
<proteinExistence type="predicted"/>
<feature type="region of interest" description="Disordered" evidence="1">
    <location>
        <begin position="51"/>
        <end position="73"/>
    </location>
</feature>
<gene>
    <name evidence="3" type="ORF">ERS852448_00647</name>
</gene>
<keyword evidence="2" id="KW-0732">Signal</keyword>
<accession>A0A173RXA0</accession>
<protein>
    <submittedName>
        <fullName evidence="3">Bacterial protein of uncharacterized function (DUF885)</fullName>
    </submittedName>
</protein>
<dbReference type="Proteomes" id="UP000095492">
    <property type="component" value="Unassembled WGS sequence"/>
</dbReference>
<name>A0A173RXA0_EUBRA</name>
<feature type="signal peptide" evidence="2">
    <location>
        <begin position="1"/>
        <end position="30"/>
    </location>
</feature>
<evidence type="ECO:0000256" key="1">
    <source>
        <dbReference type="SAM" id="MobiDB-lite"/>
    </source>
</evidence>
<evidence type="ECO:0000256" key="2">
    <source>
        <dbReference type="SAM" id="SignalP"/>
    </source>
</evidence>
<dbReference type="GeneID" id="97392142"/>
<dbReference type="PANTHER" id="PTHR33361:SF2">
    <property type="entry name" value="DUF885 DOMAIN-CONTAINING PROTEIN"/>
    <property type="match status" value="1"/>
</dbReference>
<dbReference type="STRING" id="39490.ERS852448_00647"/>
<sequence>MRHCHFHFFRKIRFSLCLSLFLIGLGIFCAAVCKCADSDTWIVQFLTNPQADSGKSSSDADAPDAASASDASSENTTALNAAFTDYVTELFRQEASANLLNLHYTLADPAAYGITDYQTSLGTCSADSPALAAAFAENLLVGLQQFQSAELSAENRLTLDILSESLDLTKNGANWYCYEEPLTPTTGLQSQIPILLAEYTFRNTRDITDYLSLLSDIPRYFSEISAYEKEKAAAGRFMPSFATQRLIQQCKDFTADLNSHYLVATFNEKTDAMSELSKNERAAYQNQNRDILEQQVFPAFEQLSNTIAGLQNSGYNDAGLCHFPEGNTYYEYLVRCYTGSDDSVATLEKRTASQRKKDLLLVSKLLEDHPDLTDEPERLDFSAQSPEEMLATLQQAITADFPSLPDCNVTVKYINAAMEDYLSPAFYLTSPLDQLTENTIYINQKNGYEGIRLFTTLAHEGFPGHLYQNLYFHSQDVPPIRSLLGYPGYTEGWATFVELHSYIYSGLSKDAAKLCAANQAAILSLYATADMGIHYEGWTLNDTAAFFSTYGFTDEEVLRDIFELIVSEPANYLKYYIGYLEFHDLQEEMKKQNPDTYTDSAFYEKVLKIGPASFNVLRDYVLENR</sequence>
<organism evidence="3 4">
    <name type="scientific">Eubacterium ramulus</name>
    <dbReference type="NCBI Taxonomy" id="39490"/>
    <lineage>
        <taxon>Bacteria</taxon>
        <taxon>Bacillati</taxon>
        <taxon>Bacillota</taxon>
        <taxon>Clostridia</taxon>
        <taxon>Eubacteriales</taxon>
        <taxon>Eubacteriaceae</taxon>
        <taxon>Eubacterium</taxon>
    </lineage>
</organism>
<reference evidence="3 4" key="1">
    <citation type="submission" date="2015-09" db="EMBL/GenBank/DDBJ databases">
        <authorList>
            <consortium name="Pathogen Informatics"/>
        </authorList>
    </citation>
    <scope>NUCLEOTIDE SEQUENCE [LARGE SCALE GENOMIC DNA]</scope>
    <source>
        <strain evidence="3 4">2789STDY5608891</strain>
    </source>
</reference>